<keyword evidence="5" id="KW-1185">Reference proteome</keyword>
<dbReference type="InterPro" id="IPR055373">
    <property type="entry name" value="Ribophorin_II_N"/>
</dbReference>
<evidence type="ECO:0000256" key="1">
    <source>
        <dbReference type="ARBA" id="ARBA00046750"/>
    </source>
</evidence>
<reference evidence="4 5" key="1">
    <citation type="submission" date="2023-11" db="EMBL/GenBank/DDBJ databases">
        <title>Halocaridina rubra genome assembly.</title>
        <authorList>
            <person name="Smith C."/>
        </authorList>
    </citation>
    <scope>NUCLEOTIDE SEQUENCE [LARGE SCALE GENOMIC DNA]</scope>
    <source>
        <strain evidence="4">EP-1</strain>
        <tissue evidence="4">Whole</tissue>
    </source>
</reference>
<dbReference type="EMBL" id="JAXCGZ010005841">
    <property type="protein sequence ID" value="KAK7080631.1"/>
    <property type="molecule type" value="Genomic_DNA"/>
</dbReference>
<name>A0AAN9A4Q3_HALRR</name>
<dbReference type="InterPro" id="IPR008814">
    <property type="entry name" value="Swp1"/>
</dbReference>
<keyword evidence="2" id="KW-0732">Signal</keyword>
<evidence type="ECO:0000313" key="4">
    <source>
        <dbReference type="EMBL" id="KAK7080631.1"/>
    </source>
</evidence>
<dbReference type="Proteomes" id="UP001381693">
    <property type="component" value="Unassembled WGS sequence"/>
</dbReference>
<comment type="pathway">
    <text evidence="2">Protein modification; protein glycosylation.</text>
</comment>
<organism evidence="4 5">
    <name type="scientific">Halocaridina rubra</name>
    <name type="common">Hawaiian red shrimp</name>
    <dbReference type="NCBI Taxonomy" id="373956"/>
    <lineage>
        <taxon>Eukaryota</taxon>
        <taxon>Metazoa</taxon>
        <taxon>Ecdysozoa</taxon>
        <taxon>Arthropoda</taxon>
        <taxon>Crustacea</taxon>
        <taxon>Multicrustacea</taxon>
        <taxon>Malacostraca</taxon>
        <taxon>Eumalacostraca</taxon>
        <taxon>Eucarida</taxon>
        <taxon>Decapoda</taxon>
        <taxon>Pleocyemata</taxon>
        <taxon>Caridea</taxon>
        <taxon>Atyoidea</taxon>
        <taxon>Atyidae</taxon>
        <taxon>Halocaridina</taxon>
    </lineage>
</organism>
<accession>A0AAN9A4Q3</accession>
<feature type="domain" description="Ribophorin II N-terminal" evidence="3">
    <location>
        <begin position="24"/>
        <end position="155"/>
    </location>
</feature>
<comment type="subunit">
    <text evidence="1">Component of the oligosaccharyltransferase (OST) complex. OST exists in two different complex forms which contain common core subunits RPN1, RPN2, OST48, OST4, DAD1 and TMEM258, either STT3A or STT3B as catalytic subunits, and form-specific accessory subunits. STT3A complex assembly occurs through the formation of 3 subcomplexes. Subcomplex 1 contains RPN1 and TMEM258, subcomplex 2 contains the STT3A-specific subunits STT3A, DC2/OSTC, and KCP2 as well as the core subunit OST4, and subcomplex 3 contains RPN2, DAD1, and OST48. The STT3A complex can form stable complexes with the Sec61 complex or with both the Sec61 and TRAP complexes. Interacts with DDI2. Interacts with TMEM35A/NACHO.</text>
</comment>
<dbReference type="AlphaFoldDB" id="A0AAN9A4Q3"/>
<sequence>MRKGLIVILAILGVSSALSPSTYLTPIDKDRLKLVLDSAWSLSDLAQVLYASAGYQHLGQNVPDSQAVCTFVKSSLVNGATVESLFLASSVGKLLGCPIAATPFSKQAVAEAIREGASPQELFHAVTTATNIGIDIDTAKVLRATQMALKKDDSVLR</sequence>
<feature type="chain" id="PRO_5042662396" description="Dolichyl-diphosphooligosaccharide--protein glycosyltransferase subunit 2" evidence="2">
    <location>
        <begin position="18"/>
        <end position="157"/>
    </location>
</feature>
<gene>
    <name evidence="4" type="ORF">SK128_003029</name>
</gene>
<dbReference type="PANTHER" id="PTHR12640:SF0">
    <property type="entry name" value="DOLICHYL-DIPHOSPHOOLIGOSACCHARIDE--PROTEIN GLYCOSYLTRANSFERASE SUBUNIT 2"/>
    <property type="match status" value="1"/>
</dbReference>
<evidence type="ECO:0000259" key="3">
    <source>
        <dbReference type="Pfam" id="PF05817"/>
    </source>
</evidence>
<comment type="function">
    <text evidence="2">Subunit of the oligosaccharyl transferase (OST) complex that catalyzes the initial transfer of a defined glycan (Glc(3)Man(9)GlcNAc(2) in eukaryotes) from the lipid carrier dolichol-pyrophosphate to an asparagine residue within an Asn-X-Ser/Thr consensus motif in nascent polypeptide chains, the first step in protein N-glycosylation. N-glycosylation occurs cotranslationally and the complex associates with the Sec61 complex at the channel-forming translocon complex that mediates protein translocation across the endoplasmic reticulum (ER). All subunits are required for a maximal enzyme activity.</text>
</comment>
<dbReference type="GO" id="GO:0006487">
    <property type="term" value="P:protein N-linked glycosylation"/>
    <property type="evidence" value="ECO:0007669"/>
    <property type="project" value="UniProtKB-UniRule"/>
</dbReference>
<protein>
    <recommendedName>
        <fullName evidence="2">Dolichyl-diphosphooligosaccharide--protein glycosyltransferase subunit 2</fullName>
    </recommendedName>
    <alternativeName>
        <fullName evidence="2">Ribophorin-2</fullName>
    </alternativeName>
</protein>
<dbReference type="PANTHER" id="PTHR12640">
    <property type="entry name" value="RIBOPHORIN II"/>
    <property type="match status" value="1"/>
</dbReference>
<comment type="subcellular location">
    <subcellularLocation>
        <location evidence="2">Endoplasmic reticulum membrane</location>
        <topology evidence="2">Multi-pass membrane protein</topology>
    </subcellularLocation>
</comment>
<dbReference type="Pfam" id="PF05817">
    <property type="entry name" value="Ribophorin_II"/>
    <property type="match status" value="1"/>
</dbReference>
<comment type="similarity">
    <text evidence="2">Belongs to the SWP1 family.</text>
</comment>
<feature type="signal peptide" evidence="2">
    <location>
        <begin position="1"/>
        <end position="17"/>
    </location>
</feature>
<evidence type="ECO:0000256" key="2">
    <source>
        <dbReference type="RuleBase" id="RU366029"/>
    </source>
</evidence>
<evidence type="ECO:0000313" key="5">
    <source>
        <dbReference type="Proteomes" id="UP001381693"/>
    </source>
</evidence>
<keyword evidence="2" id="KW-0256">Endoplasmic reticulum</keyword>
<comment type="caution">
    <text evidence="4">The sequence shown here is derived from an EMBL/GenBank/DDBJ whole genome shotgun (WGS) entry which is preliminary data.</text>
</comment>
<dbReference type="GO" id="GO:0008250">
    <property type="term" value="C:oligosaccharyltransferase complex"/>
    <property type="evidence" value="ECO:0007669"/>
    <property type="project" value="UniProtKB-UniRule"/>
</dbReference>
<proteinExistence type="inferred from homology"/>